<dbReference type="SUPFAM" id="SSF52540">
    <property type="entry name" value="P-loop containing nucleoside triphosphate hydrolases"/>
    <property type="match status" value="2"/>
</dbReference>
<evidence type="ECO:0000256" key="5">
    <source>
        <dbReference type="ARBA" id="ARBA00022737"/>
    </source>
</evidence>
<dbReference type="CDD" id="cd03244">
    <property type="entry name" value="ABCC_MRP_domain2"/>
    <property type="match status" value="1"/>
</dbReference>
<comment type="subcellular location">
    <subcellularLocation>
        <location evidence="1">Membrane</location>
        <topology evidence="1">Multi-pass membrane protein</topology>
    </subcellularLocation>
</comment>
<evidence type="ECO:0000313" key="17">
    <source>
        <dbReference type="Proteomes" id="UP000324897"/>
    </source>
</evidence>
<proteinExistence type="inferred from homology"/>
<keyword evidence="3" id="KW-0813">Transport</keyword>
<feature type="transmembrane region" description="Helical" evidence="13">
    <location>
        <begin position="311"/>
        <end position="329"/>
    </location>
</feature>
<dbReference type="InterPro" id="IPR027417">
    <property type="entry name" value="P-loop_NTPase"/>
</dbReference>
<dbReference type="InterPro" id="IPR017871">
    <property type="entry name" value="ABC_transporter-like_CS"/>
</dbReference>
<gene>
    <name evidence="16" type="ORF">EJB05_15750</name>
</gene>
<feature type="transmembrane region" description="Helical" evidence="13">
    <location>
        <begin position="276"/>
        <end position="299"/>
    </location>
</feature>
<feature type="region of interest" description="Disordered" evidence="12">
    <location>
        <begin position="88"/>
        <end position="110"/>
    </location>
</feature>
<dbReference type="PROSITE" id="PS50893">
    <property type="entry name" value="ABC_TRANSPORTER_2"/>
    <property type="match status" value="2"/>
</dbReference>
<reference evidence="16 17" key="1">
    <citation type="journal article" date="2019" name="Sci. Rep.">
        <title>A high-quality genome of Eragrostis curvula grass provides insights into Poaceae evolution and supports new strategies to enhance forage quality.</title>
        <authorList>
            <person name="Carballo J."/>
            <person name="Santos B.A.C.M."/>
            <person name="Zappacosta D."/>
            <person name="Garbus I."/>
            <person name="Selva J.P."/>
            <person name="Gallo C.A."/>
            <person name="Diaz A."/>
            <person name="Albertini E."/>
            <person name="Caccamo M."/>
            <person name="Echenique V."/>
        </authorList>
    </citation>
    <scope>NUCLEOTIDE SEQUENCE [LARGE SCALE GENOMIC DNA]</scope>
    <source>
        <strain evidence="17">cv. Victoria</strain>
        <tissue evidence="16">Leaf</tissue>
    </source>
</reference>
<feature type="domain" description="ABC transporter" evidence="14">
    <location>
        <begin position="758"/>
        <end position="979"/>
    </location>
</feature>
<dbReference type="FunFam" id="3.40.50.300:FF:000973">
    <property type="entry name" value="Multidrug resistance-associated protein 4"/>
    <property type="match status" value="1"/>
</dbReference>
<dbReference type="PROSITE" id="PS50929">
    <property type="entry name" value="ABC_TM1F"/>
    <property type="match status" value="2"/>
</dbReference>
<dbReference type="Gramene" id="TVU33934">
    <property type="protein sequence ID" value="TVU33934"/>
    <property type="gene ID" value="EJB05_15750"/>
</dbReference>
<feature type="transmembrane region" description="Helical" evidence="13">
    <location>
        <begin position="1274"/>
        <end position="1292"/>
    </location>
</feature>
<dbReference type="GO" id="GO:0140359">
    <property type="term" value="F:ABC-type transporter activity"/>
    <property type="evidence" value="ECO:0007669"/>
    <property type="project" value="InterPro"/>
</dbReference>
<evidence type="ECO:0000259" key="14">
    <source>
        <dbReference type="PROSITE" id="PS50893"/>
    </source>
</evidence>
<keyword evidence="9 13" id="KW-1133">Transmembrane helix</keyword>
<dbReference type="CDD" id="cd18579">
    <property type="entry name" value="ABC_6TM_ABCC_D1"/>
    <property type="match status" value="1"/>
</dbReference>
<keyword evidence="17" id="KW-1185">Reference proteome</keyword>
<dbReference type="EMBL" id="RWGY01000009">
    <property type="protein sequence ID" value="TVU33934.1"/>
    <property type="molecule type" value="Genomic_DNA"/>
</dbReference>
<evidence type="ECO:0000259" key="15">
    <source>
        <dbReference type="PROSITE" id="PS50929"/>
    </source>
</evidence>
<evidence type="ECO:0000313" key="16">
    <source>
        <dbReference type="EMBL" id="TVU33934.1"/>
    </source>
</evidence>
<feature type="transmembrane region" description="Helical" evidence="13">
    <location>
        <begin position="1301"/>
        <end position="1321"/>
    </location>
</feature>
<dbReference type="Gene3D" id="3.40.50.300">
    <property type="entry name" value="P-loop containing nucleotide triphosphate hydrolases"/>
    <property type="match status" value="2"/>
</dbReference>
<dbReference type="GO" id="GO:0016020">
    <property type="term" value="C:membrane"/>
    <property type="evidence" value="ECO:0007669"/>
    <property type="project" value="UniProtKB-SubCell"/>
</dbReference>
<dbReference type="PANTHER" id="PTHR24223:SF222">
    <property type="entry name" value="OS01G0902100 PROTEIN"/>
    <property type="match status" value="1"/>
</dbReference>
<dbReference type="InterPro" id="IPR003593">
    <property type="entry name" value="AAA+_ATPase"/>
</dbReference>
<dbReference type="FunFam" id="1.20.1560.10:FF:000003">
    <property type="entry name" value="ABC transporter C family member 10"/>
    <property type="match status" value="1"/>
</dbReference>
<accession>A0A5J9VEZ3</accession>
<feature type="transmembrane region" description="Helical" evidence="13">
    <location>
        <begin position="211"/>
        <end position="233"/>
    </location>
</feature>
<dbReference type="FunFam" id="3.40.50.300:FF:000169">
    <property type="entry name" value="ABC transporter C family member 3"/>
    <property type="match status" value="1"/>
</dbReference>
<dbReference type="PANTHER" id="PTHR24223">
    <property type="entry name" value="ATP-BINDING CASSETTE SUB-FAMILY C"/>
    <property type="match status" value="1"/>
</dbReference>
<dbReference type="CDD" id="cd03250">
    <property type="entry name" value="ABCC_MRP_domain1"/>
    <property type="match status" value="1"/>
</dbReference>
<dbReference type="InterPro" id="IPR050173">
    <property type="entry name" value="ABC_transporter_C-like"/>
</dbReference>
<dbReference type="SUPFAM" id="SSF90123">
    <property type="entry name" value="ABC transporter transmembrane region"/>
    <property type="match status" value="2"/>
</dbReference>
<keyword evidence="7" id="KW-0067">ATP-binding</keyword>
<feature type="transmembrane region" description="Helical" evidence="13">
    <location>
        <begin position="1158"/>
        <end position="1179"/>
    </location>
</feature>
<dbReference type="Gene3D" id="1.20.1560.10">
    <property type="entry name" value="ABC transporter type 1, transmembrane domain"/>
    <property type="match status" value="2"/>
</dbReference>
<evidence type="ECO:0000256" key="3">
    <source>
        <dbReference type="ARBA" id="ARBA00022448"/>
    </source>
</evidence>
<evidence type="ECO:0000256" key="8">
    <source>
        <dbReference type="ARBA" id="ARBA00022967"/>
    </source>
</evidence>
<dbReference type="InterPro" id="IPR003439">
    <property type="entry name" value="ABC_transporter-like_ATP-bd"/>
</dbReference>
<feature type="domain" description="ABC transmembrane type-1" evidence="15">
    <location>
        <begin position="431"/>
        <end position="711"/>
    </location>
</feature>
<evidence type="ECO:0000256" key="1">
    <source>
        <dbReference type="ARBA" id="ARBA00004141"/>
    </source>
</evidence>
<evidence type="ECO:0000256" key="11">
    <source>
        <dbReference type="ARBA" id="ARBA00057614"/>
    </source>
</evidence>
<feature type="non-terminal residue" evidence="16">
    <location>
        <position position="1"/>
    </location>
</feature>
<feature type="transmembrane region" description="Helical" evidence="13">
    <location>
        <begin position="1087"/>
        <end position="1113"/>
    </location>
</feature>
<dbReference type="OrthoDB" id="6500128at2759"/>
<comment type="similarity">
    <text evidence="2">Belongs to the ABC transporter superfamily. ABCC family. Conjugate transporter (TC 3.A.1.208) subfamily.</text>
</comment>
<dbReference type="InterPro" id="IPR044726">
    <property type="entry name" value="ABCC_6TM_D2"/>
</dbReference>
<organism evidence="16 17">
    <name type="scientific">Eragrostis curvula</name>
    <name type="common">weeping love grass</name>
    <dbReference type="NCBI Taxonomy" id="38414"/>
    <lineage>
        <taxon>Eukaryota</taxon>
        <taxon>Viridiplantae</taxon>
        <taxon>Streptophyta</taxon>
        <taxon>Embryophyta</taxon>
        <taxon>Tracheophyta</taxon>
        <taxon>Spermatophyta</taxon>
        <taxon>Magnoliopsida</taxon>
        <taxon>Liliopsida</taxon>
        <taxon>Poales</taxon>
        <taxon>Poaceae</taxon>
        <taxon>PACMAD clade</taxon>
        <taxon>Chloridoideae</taxon>
        <taxon>Eragrostideae</taxon>
        <taxon>Eragrostidinae</taxon>
        <taxon>Eragrostis</taxon>
    </lineage>
</organism>
<dbReference type="InterPro" id="IPR011527">
    <property type="entry name" value="ABC1_TM_dom"/>
</dbReference>
<keyword evidence="4 13" id="KW-0812">Transmembrane</keyword>
<dbReference type="InterPro" id="IPR036640">
    <property type="entry name" value="ABC1_TM_sf"/>
</dbReference>
<comment type="caution">
    <text evidence="16">The sequence shown here is derived from an EMBL/GenBank/DDBJ whole genome shotgun (WGS) entry which is preliminary data.</text>
</comment>
<feature type="transmembrane region" description="Helical" evidence="13">
    <location>
        <begin position="172"/>
        <end position="190"/>
    </location>
</feature>
<evidence type="ECO:0000256" key="10">
    <source>
        <dbReference type="ARBA" id="ARBA00023136"/>
    </source>
</evidence>
<feature type="transmembrane region" description="Helical" evidence="13">
    <location>
        <begin position="245"/>
        <end position="264"/>
    </location>
</feature>
<evidence type="ECO:0000256" key="7">
    <source>
        <dbReference type="ARBA" id="ARBA00022840"/>
    </source>
</evidence>
<sequence>MIITDTWPTYQYCIKGTEEEQGKNRVLKQQSSQPSHSIYIKAPHSRAGGPLLAPLPLCFHQTAPARLIPSFLHSRCCQLHPSISPPPLLPLHPDADKQSGGRSRLSPASSGAEITDSVLLDWNSSIDRVPNYGKCVEHWRQDGQSLSSWFSNSLCHKLLNLVSMEIPQQLDYLRISAFAALLIWILVEFFNLKRQQETGNGVMVSAERKGLTLLPGQIIAVCNTSITSINIGFAINEVWKHQTVSLSLIFASMSWLLVTFFSLYSKYQGAGVVSNWPAVLVSWWVFSFLVESILTSLHVLNLFNSATIVDFTSLPFCVIICLCLVATAMRPTNKTQDELNQPLLIREDSGSSSRDRFSSSGWWSQLTFQWLNPVFEKGHKVRLEIEHIPSVPQSDTAEQSYALLQETLHKQKPEPMSLQKGIICAVWTPLVINAVFAGLNTFASYMGPFLITYLVELLSDKKSDKGHGHGYALAVLFFASKTIESLSQRQWYFGARRIGYKVRAALMVSIYKKSLLMKNSTTGTGKIVNFLDVDVEKIGEFFWYIHGIWLLPLQVSLALVILCQSLGMVASLSAVLATVLVMVSNTPLAKSQEKLNMKIMEAKDSRIKATAEALKSMRILKLHAWETSYLDNLLKLRDAERGWLRRYLYTCSAIAFLFWASPTLVSVVTFGICILVEVPLSAGTVLSALATFRILQDPIYNLPELVSMVTQTKVSLYRIEEFIKEDHQGKPSSYGNKSSVDEQFMPGVVDIEAGEYSWEAADNILKKTRFTVKINSKVNIKKGQKVAVCGPVGSGKSSLLCAIMGEIPRISGSGITVVGSRAYVPQSAWIQTGTIQDNVLFGKAMDKTIYDEVLQGCALDKDVELWANGDMTVIGERGMNLSGGQKQRIQLARALYSDADVYLLDDPFSAVDAHTGAHLFKECLMRQMCTKTVIYVTHQLEFLRDADLVLVMKDGRIVQSGKYDDLIADKDGELSKQMDAHNQSLSQVTPAKVYGLARSKKYKKKRMELTEIEPDHNVLGKESEEERESGRVKWSVYHKFVTSAYKGALIPVILACQVLFQALQICSNYWIAWASERQEQVSRERMIGIFVLLSAGSSAFILGRAFVLSTIAIETAQQLFLGMAKNIFRAPISFFDSTPSSRILNRASTDQCTVDIDIPYRLAGLVFALIQLLSIIFIMSQIAWPIFLLFIIIIAISTYYQSYYISSARELARLVGIKKAPVLHHFSETVSGGSTIRCFNQGENFFRKSLSLIDNYSCITFHNSATMEWLCVRINFLFNLVFFVMLIILVSLPRDSIDPSLAGLAATYGLNLNVLQAWVIWNLCNVENKMISVERILQFSNIPSESPLVIEEYRPRENWPWFGTIQIDGLQIKYNHYMPMVLKGISCTFPGERKIGVVGRTGSGKSTLIQALFRIVEPSAGRIIIDGVDISLLGLHDLRSRLSIIPQEPTLFQGTVRSNLDPLQQHTDSDIWEVVRKCRLEKIIREDNRLLDAPGTPSIFQDLFFKITKLSNNSSYFIVVEDGGNWSGGQRQLVCLARVLLMKRKILVLDEATASVDTATDNIIQRTIRQETESCTVITIAHRIPTVIDSDLVLVLGEGRILEYDSPNNLLRDESSAFSKLVTEFVGRTEDIINQR</sequence>
<dbReference type="Pfam" id="PF00005">
    <property type="entry name" value="ABC_tran"/>
    <property type="match status" value="2"/>
</dbReference>
<evidence type="ECO:0000256" key="9">
    <source>
        <dbReference type="ARBA" id="ARBA00022989"/>
    </source>
</evidence>
<feature type="domain" description="ABC transporter" evidence="14">
    <location>
        <begin position="1365"/>
        <end position="1623"/>
    </location>
</feature>
<evidence type="ECO:0000256" key="4">
    <source>
        <dbReference type="ARBA" id="ARBA00022692"/>
    </source>
</evidence>
<dbReference type="CDD" id="cd18580">
    <property type="entry name" value="ABC_6TM_ABCC_D2"/>
    <property type="match status" value="1"/>
</dbReference>
<keyword evidence="10 13" id="KW-0472">Membrane</keyword>
<protein>
    <recommendedName>
        <fullName evidence="18">ABC transporter C family member 15</fullName>
    </recommendedName>
</protein>
<feature type="transmembrane region" description="Helical" evidence="13">
    <location>
        <begin position="442"/>
        <end position="459"/>
    </location>
</feature>
<feature type="transmembrane region" description="Helical" evidence="13">
    <location>
        <begin position="1186"/>
        <end position="1205"/>
    </location>
</feature>
<evidence type="ECO:0000256" key="12">
    <source>
        <dbReference type="SAM" id="MobiDB-lite"/>
    </source>
</evidence>
<feature type="transmembrane region" description="Helical" evidence="13">
    <location>
        <begin position="568"/>
        <end position="588"/>
    </location>
</feature>
<evidence type="ECO:0000256" key="6">
    <source>
        <dbReference type="ARBA" id="ARBA00022741"/>
    </source>
</evidence>
<evidence type="ECO:0000256" key="2">
    <source>
        <dbReference type="ARBA" id="ARBA00009726"/>
    </source>
</evidence>
<dbReference type="FunFam" id="1.20.1560.10:FF:000002">
    <property type="entry name" value="ABC transporter C family member 5"/>
    <property type="match status" value="1"/>
</dbReference>
<keyword evidence="5" id="KW-0677">Repeat</keyword>
<dbReference type="Pfam" id="PF00664">
    <property type="entry name" value="ABC_membrane"/>
    <property type="match status" value="2"/>
</dbReference>
<dbReference type="PROSITE" id="PS00211">
    <property type="entry name" value="ABC_TRANSPORTER_1"/>
    <property type="match status" value="1"/>
</dbReference>
<dbReference type="SMART" id="SM00382">
    <property type="entry name" value="AAA"/>
    <property type="match status" value="2"/>
</dbReference>
<keyword evidence="6" id="KW-0547">Nucleotide-binding</keyword>
<name>A0A5J9VEZ3_9POAL</name>
<dbReference type="InterPro" id="IPR044746">
    <property type="entry name" value="ABCC_6TM_D1"/>
</dbReference>
<feature type="transmembrane region" description="Helical" evidence="13">
    <location>
        <begin position="541"/>
        <end position="562"/>
    </location>
</feature>
<comment type="function">
    <text evidence="11">ABC transporter that may affect phytic acid transport and compartmentalization. May function directly or indirectly in removing phytic acid from the cytosol or in vesicle trafficking. Required for phytic acid accumulation in developing seeds. Phytic acid is the primary storage form of phosphorus in cereal grains and other plant seeds.</text>
</comment>
<dbReference type="GO" id="GO:0005524">
    <property type="term" value="F:ATP binding"/>
    <property type="evidence" value="ECO:0007669"/>
    <property type="project" value="UniProtKB-KW"/>
</dbReference>
<feature type="domain" description="ABC transmembrane type-1" evidence="15">
    <location>
        <begin position="1052"/>
        <end position="1328"/>
    </location>
</feature>
<evidence type="ECO:0008006" key="18">
    <source>
        <dbReference type="Google" id="ProtNLM"/>
    </source>
</evidence>
<dbReference type="GO" id="GO:0016887">
    <property type="term" value="F:ATP hydrolysis activity"/>
    <property type="evidence" value="ECO:0007669"/>
    <property type="project" value="InterPro"/>
</dbReference>
<keyword evidence="8" id="KW-1278">Translocase</keyword>
<dbReference type="Proteomes" id="UP000324897">
    <property type="component" value="Unassembled WGS sequence"/>
</dbReference>
<evidence type="ECO:0000256" key="13">
    <source>
        <dbReference type="SAM" id="Phobius"/>
    </source>
</evidence>